<dbReference type="Proteomes" id="UP000789525">
    <property type="component" value="Unassembled WGS sequence"/>
</dbReference>
<organism evidence="1 2">
    <name type="scientific">Acaulospora colombiana</name>
    <dbReference type="NCBI Taxonomy" id="27376"/>
    <lineage>
        <taxon>Eukaryota</taxon>
        <taxon>Fungi</taxon>
        <taxon>Fungi incertae sedis</taxon>
        <taxon>Mucoromycota</taxon>
        <taxon>Glomeromycotina</taxon>
        <taxon>Glomeromycetes</taxon>
        <taxon>Diversisporales</taxon>
        <taxon>Acaulosporaceae</taxon>
        <taxon>Acaulospora</taxon>
    </lineage>
</organism>
<accession>A0ACA9QIP0</accession>
<comment type="caution">
    <text evidence="1">The sequence shown here is derived from an EMBL/GenBank/DDBJ whole genome shotgun (WGS) entry which is preliminary data.</text>
</comment>
<sequence>FSERNLQSFLPIIFSKASEITQRWITIAEKSNDETAVVDVANWVHRLTLVRVPTILISRPPSDHSSY</sequence>
<evidence type="ECO:0000313" key="1">
    <source>
        <dbReference type="EMBL" id="CAG8753997.1"/>
    </source>
</evidence>
<reference evidence="1" key="1">
    <citation type="submission" date="2021-06" db="EMBL/GenBank/DDBJ databases">
        <authorList>
            <person name="Kallberg Y."/>
            <person name="Tangrot J."/>
            <person name="Rosling A."/>
        </authorList>
    </citation>
    <scope>NUCLEOTIDE SEQUENCE</scope>
    <source>
        <strain evidence="1">CL356</strain>
    </source>
</reference>
<dbReference type="EMBL" id="CAJVPT010054803">
    <property type="protein sequence ID" value="CAG8753997.1"/>
    <property type="molecule type" value="Genomic_DNA"/>
</dbReference>
<protein>
    <submittedName>
        <fullName evidence="1">2690_t:CDS:1</fullName>
    </submittedName>
</protein>
<evidence type="ECO:0000313" key="2">
    <source>
        <dbReference type="Proteomes" id="UP000789525"/>
    </source>
</evidence>
<name>A0ACA9QIP0_9GLOM</name>
<keyword evidence="2" id="KW-1185">Reference proteome</keyword>
<feature type="non-terminal residue" evidence="1">
    <location>
        <position position="1"/>
    </location>
</feature>
<proteinExistence type="predicted"/>
<gene>
    <name evidence="1" type="ORF">ACOLOM_LOCUS12847</name>
</gene>